<protein>
    <submittedName>
        <fullName evidence="1">Uncharacterized protein</fullName>
    </submittedName>
</protein>
<accession>A0A7W5C5A0</accession>
<organism evidence="1 2">
    <name type="scientific">Paenibacillus endophyticus</name>
    <dbReference type="NCBI Taxonomy" id="1294268"/>
    <lineage>
        <taxon>Bacteria</taxon>
        <taxon>Bacillati</taxon>
        <taxon>Bacillota</taxon>
        <taxon>Bacilli</taxon>
        <taxon>Bacillales</taxon>
        <taxon>Paenibacillaceae</taxon>
        <taxon>Paenibacillus</taxon>
    </lineage>
</organism>
<evidence type="ECO:0000313" key="1">
    <source>
        <dbReference type="EMBL" id="MBB3151303.1"/>
    </source>
</evidence>
<dbReference type="AlphaFoldDB" id="A0A7W5C5A0"/>
<reference evidence="1 2" key="1">
    <citation type="submission" date="2020-08" db="EMBL/GenBank/DDBJ databases">
        <title>Genomic Encyclopedia of Type Strains, Phase III (KMG-III): the genomes of soil and plant-associated and newly described type strains.</title>
        <authorList>
            <person name="Whitman W."/>
        </authorList>
    </citation>
    <scope>NUCLEOTIDE SEQUENCE [LARGE SCALE GENOMIC DNA]</scope>
    <source>
        <strain evidence="1 2">CECT 8234</strain>
    </source>
</reference>
<comment type="caution">
    <text evidence="1">The sequence shown here is derived from an EMBL/GenBank/DDBJ whole genome shotgun (WGS) entry which is preliminary data.</text>
</comment>
<keyword evidence="2" id="KW-1185">Reference proteome</keyword>
<proteinExistence type="predicted"/>
<sequence length="106" mass="12232">MQRRRPFAWLWLLHFARNRLFAENGQLLLKVANADFEEVMLDYELLPNENLLKSFFTALLIKLTLIKHAKFDADSGKVVFDAKQAGKYAAVYKPVAFTDLSKLAWA</sequence>
<dbReference type="RefSeq" id="WP_183560139.1">
    <property type="nucleotide sequence ID" value="NZ_CBCSLB010000002.1"/>
</dbReference>
<gene>
    <name evidence="1" type="ORF">FHS16_001346</name>
</gene>
<dbReference type="EMBL" id="JACHXW010000003">
    <property type="protein sequence ID" value="MBB3151303.1"/>
    <property type="molecule type" value="Genomic_DNA"/>
</dbReference>
<name>A0A7W5C5A0_9BACL</name>
<dbReference type="Proteomes" id="UP000518605">
    <property type="component" value="Unassembled WGS sequence"/>
</dbReference>
<evidence type="ECO:0000313" key="2">
    <source>
        <dbReference type="Proteomes" id="UP000518605"/>
    </source>
</evidence>